<feature type="region of interest" description="Disordered" evidence="1">
    <location>
        <begin position="1"/>
        <end position="28"/>
    </location>
</feature>
<name>A0A0B6ZHF2_9EUPU</name>
<dbReference type="GO" id="GO:0051301">
    <property type="term" value="P:cell division"/>
    <property type="evidence" value="ECO:0007669"/>
    <property type="project" value="TreeGrafter"/>
</dbReference>
<dbReference type="Pfam" id="PF06911">
    <property type="entry name" value="Senescence"/>
    <property type="match status" value="1"/>
</dbReference>
<sequence length="591" mass="64002">MATTQLERHVPPPRPPLPQIPPALSAHASSHTVEESAHIWSFRDLQKVHDMAYRLVDAGLQADEQGDLHLAEISYTESLRLLDKALRVNCEKLSQCTTDHINDAKLMLQKVNKTKQQITFRLQTIQAQPTESSSQQVSLEPTAPPSYEQTMSEPPNMPPSYEDDELTALGESLMRRETNNSNLTNGVELFNINDGVQLFYITADGLVSAPTYPTSLHIVRLMDEPQTQGQGPPVFLHVGDWMYPLIPGTSPALHTNYGAYLFPDVTASQPGAAVGLIFPDTLSQEERQRFEDIIRSSTLYGEQSPSPCPLDERPTTSGAVIAKPGQKEIQEEEEALDTAGKISKGISLAAEWIAWGVSKGAEKASLLIRQGSVKFQEHYSAADHVHKIDPKVQKGVFYAREATHGAVKVTGYIVNKLGALTVAVAKELAPHVKKQGMKILPQSMKSENSQGKSTVDGVVEVAGSGLKGFGTVYMSLETAAKTLGKCLANETVKVVTHKYGEEAGCLTENTMYTAGNVFMTAHNANNLGIKAIAKRAARETGKAVLVDLKDDKAEKDSSIKSASTSGGSSSKTNSSTNLTNKKQSPDSGSKI</sequence>
<dbReference type="PANTHER" id="PTHR21068:SF43">
    <property type="entry name" value="SPARTIN"/>
    <property type="match status" value="1"/>
</dbReference>
<feature type="compositionally biased region" description="Low complexity" evidence="1">
    <location>
        <begin position="559"/>
        <end position="582"/>
    </location>
</feature>
<evidence type="ECO:0000256" key="1">
    <source>
        <dbReference type="SAM" id="MobiDB-lite"/>
    </source>
</evidence>
<dbReference type="InterPro" id="IPR009686">
    <property type="entry name" value="Senescence/spartin_C"/>
</dbReference>
<gene>
    <name evidence="3" type="primary">ORF64818</name>
</gene>
<evidence type="ECO:0000259" key="2">
    <source>
        <dbReference type="Pfam" id="PF06911"/>
    </source>
</evidence>
<reference evidence="3" key="1">
    <citation type="submission" date="2014-12" db="EMBL/GenBank/DDBJ databases">
        <title>Insight into the proteome of Arion vulgaris.</title>
        <authorList>
            <person name="Aradska J."/>
            <person name="Bulat T."/>
            <person name="Smidak R."/>
            <person name="Sarate P."/>
            <person name="Gangsoo J."/>
            <person name="Sialana F."/>
            <person name="Bilban M."/>
            <person name="Lubec G."/>
        </authorList>
    </citation>
    <scope>NUCLEOTIDE SEQUENCE</scope>
    <source>
        <tissue evidence="3">Skin</tissue>
    </source>
</reference>
<feature type="domain" description="Senescence" evidence="2">
    <location>
        <begin position="345"/>
        <end position="537"/>
    </location>
</feature>
<dbReference type="InterPro" id="IPR045036">
    <property type="entry name" value="Spartin-like"/>
</dbReference>
<dbReference type="PANTHER" id="PTHR21068">
    <property type="entry name" value="SPARTIN"/>
    <property type="match status" value="1"/>
</dbReference>
<protein>
    <recommendedName>
        <fullName evidence="2">Senescence domain-containing protein</fullName>
    </recommendedName>
</protein>
<evidence type="ECO:0000313" key="3">
    <source>
        <dbReference type="EMBL" id="CEK68029.1"/>
    </source>
</evidence>
<dbReference type="Gene3D" id="1.20.58.80">
    <property type="entry name" value="Phosphotransferase system, lactose/cellobiose-type IIA subunit"/>
    <property type="match status" value="1"/>
</dbReference>
<feature type="compositionally biased region" description="Basic and acidic residues" evidence="1">
    <location>
        <begin position="1"/>
        <end position="10"/>
    </location>
</feature>
<dbReference type="GO" id="GO:0030514">
    <property type="term" value="P:negative regulation of BMP signaling pathway"/>
    <property type="evidence" value="ECO:0007669"/>
    <property type="project" value="TreeGrafter"/>
</dbReference>
<dbReference type="GO" id="GO:0005886">
    <property type="term" value="C:plasma membrane"/>
    <property type="evidence" value="ECO:0007669"/>
    <property type="project" value="TreeGrafter"/>
</dbReference>
<proteinExistence type="predicted"/>
<feature type="region of interest" description="Disordered" evidence="1">
    <location>
        <begin position="552"/>
        <end position="591"/>
    </location>
</feature>
<accession>A0A0B6ZHF2</accession>
<feature type="compositionally biased region" description="Polar residues" evidence="1">
    <location>
        <begin position="126"/>
        <end position="139"/>
    </location>
</feature>
<dbReference type="EMBL" id="HACG01021164">
    <property type="protein sequence ID" value="CEK68029.1"/>
    <property type="molecule type" value="Transcribed_RNA"/>
</dbReference>
<feature type="region of interest" description="Disordered" evidence="1">
    <location>
        <begin position="126"/>
        <end position="158"/>
    </location>
</feature>
<dbReference type="AlphaFoldDB" id="A0A0B6ZHF2"/>
<feature type="compositionally biased region" description="Pro residues" evidence="1">
    <location>
        <begin position="12"/>
        <end position="21"/>
    </location>
</feature>
<organism evidence="3">
    <name type="scientific">Arion vulgaris</name>
    <dbReference type="NCBI Taxonomy" id="1028688"/>
    <lineage>
        <taxon>Eukaryota</taxon>
        <taxon>Metazoa</taxon>
        <taxon>Spiralia</taxon>
        <taxon>Lophotrochozoa</taxon>
        <taxon>Mollusca</taxon>
        <taxon>Gastropoda</taxon>
        <taxon>Heterobranchia</taxon>
        <taxon>Euthyneura</taxon>
        <taxon>Panpulmonata</taxon>
        <taxon>Eupulmonata</taxon>
        <taxon>Stylommatophora</taxon>
        <taxon>Helicina</taxon>
        <taxon>Arionoidea</taxon>
        <taxon>Arionidae</taxon>
        <taxon>Arion</taxon>
    </lineage>
</organism>